<dbReference type="Gene3D" id="3.40.1190.10">
    <property type="entry name" value="Mur-like, catalytic domain"/>
    <property type="match status" value="1"/>
</dbReference>
<evidence type="ECO:0000259" key="11">
    <source>
        <dbReference type="Pfam" id="PF02875"/>
    </source>
</evidence>
<dbReference type="SUPFAM" id="SSF53244">
    <property type="entry name" value="MurD-like peptide ligases, peptide-binding domain"/>
    <property type="match status" value="1"/>
</dbReference>
<evidence type="ECO:0000256" key="6">
    <source>
        <dbReference type="ARBA" id="ARBA00022840"/>
    </source>
</evidence>
<comment type="catalytic activity">
    <reaction evidence="9">
        <text>(6S)-5,6,7,8-tetrahydrofolyl-(gamma-L-Glu)(n) + L-glutamate + ATP = (6S)-5,6,7,8-tetrahydrofolyl-(gamma-L-Glu)(n+1) + ADP + phosphate + H(+)</text>
        <dbReference type="Rhea" id="RHEA:10580"/>
        <dbReference type="Rhea" id="RHEA-COMP:14738"/>
        <dbReference type="Rhea" id="RHEA-COMP:14740"/>
        <dbReference type="ChEBI" id="CHEBI:15378"/>
        <dbReference type="ChEBI" id="CHEBI:29985"/>
        <dbReference type="ChEBI" id="CHEBI:30616"/>
        <dbReference type="ChEBI" id="CHEBI:43474"/>
        <dbReference type="ChEBI" id="CHEBI:141005"/>
        <dbReference type="ChEBI" id="CHEBI:456216"/>
        <dbReference type="EC" id="6.3.2.17"/>
    </reaction>
</comment>
<keyword evidence="5 10" id="KW-0547">Nucleotide-binding</keyword>
<evidence type="ECO:0000256" key="8">
    <source>
        <dbReference type="ARBA" id="ARBA00030592"/>
    </source>
</evidence>
<evidence type="ECO:0000256" key="7">
    <source>
        <dbReference type="ARBA" id="ARBA00022842"/>
    </source>
</evidence>
<dbReference type="GO" id="GO:0004326">
    <property type="term" value="F:tetrahydrofolylpolyglutamate synthase activity"/>
    <property type="evidence" value="ECO:0007669"/>
    <property type="project" value="UniProtKB-EC"/>
</dbReference>
<dbReference type="RefSeq" id="WP_125136746.1">
    <property type="nucleotide sequence ID" value="NZ_LR130778.1"/>
</dbReference>
<evidence type="ECO:0000256" key="2">
    <source>
        <dbReference type="ARBA" id="ARBA00013025"/>
    </source>
</evidence>
<protein>
    <recommendedName>
        <fullName evidence="2">tetrahydrofolate synthase</fullName>
        <ecNumber evidence="2">6.3.2.17</ecNumber>
    </recommendedName>
    <alternativeName>
        <fullName evidence="8">Tetrahydrofolylpolyglutamate synthase</fullName>
    </alternativeName>
</protein>
<proteinExistence type="inferred from homology"/>
<dbReference type="InterPro" id="IPR018109">
    <property type="entry name" value="Folylpolyglutamate_synth_CS"/>
</dbReference>
<gene>
    <name evidence="13" type="ORF">PATL70BA_1548</name>
</gene>
<keyword evidence="3 10" id="KW-0436">Ligase</keyword>
<dbReference type="Pfam" id="PF02875">
    <property type="entry name" value="Mur_ligase_C"/>
    <property type="match status" value="1"/>
</dbReference>
<evidence type="ECO:0000259" key="12">
    <source>
        <dbReference type="Pfam" id="PF08245"/>
    </source>
</evidence>
<dbReference type="OrthoDB" id="9809356at2"/>
<dbReference type="GO" id="GO:0005524">
    <property type="term" value="F:ATP binding"/>
    <property type="evidence" value="ECO:0007669"/>
    <property type="project" value="UniProtKB-KW"/>
</dbReference>
<evidence type="ECO:0000313" key="14">
    <source>
        <dbReference type="Proteomes" id="UP000279029"/>
    </source>
</evidence>
<evidence type="ECO:0000256" key="4">
    <source>
        <dbReference type="ARBA" id="ARBA00022723"/>
    </source>
</evidence>
<dbReference type="GO" id="GO:0046872">
    <property type="term" value="F:metal ion binding"/>
    <property type="evidence" value="ECO:0007669"/>
    <property type="project" value="UniProtKB-KW"/>
</dbReference>
<dbReference type="NCBIfam" id="TIGR01499">
    <property type="entry name" value="folC"/>
    <property type="match status" value="1"/>
</dbReference>
<feature type="domain" description="Mur ligase central" evidence="12">
    <location>
        <begin position="44"/>
        <end position="272"/>
    </location>
</feature>
<dbReference type="EC" id="6.3.2.17" evidence="2"/>
<keyword evidence="14" id="KW-1185">Reference proteome</keyword>
<keyword evidence="6 10" id="KW-0067">ATP-binding</keyword>
<dbReference type="PANTHER" id="PTHR11136:SF0">
    <property type="entry name" value="DIHYDROFOLATE SYNTHETASE-RELATED"/>
    <property type="match status" value="1"/>
</dbReference>
<organism evidence="13 14">
    <name type="scientific">Petrocella atlantisensis</name>
    <dbReference type="NCBI Taxonomy" id="2173034"/>
    <lineage>
        <taxon>Bacteria</taxon>
        <taxon>Bacillati</taxon>
        <taxon>Bacillota</taxon>
        <taxon>Clostridia</taxon>
        <taxon>Lachnospirales</taxon>
        <taxon>Vallitaleaceae</taxon>
        <taxon>Petrocella</taxon>
    </lineage>
</organism>
<dbReference type="Pfam" id="PF08245">
    <property type="entry name" value="Mur_ligase_M"/>
    <property type="match status" value="1"/>
</dbReference>
<dbReference type="AlphaFoldDB" id="A0A3P7PB84"/>
<dbReference type="PANTHER" id="PTHR11136">
    <property type="entry name" value="FOLYLPOLYGLUTAMATE SYNTHASE-RELATED"/>
    <property type="match status" value="1"/>
</dbReference>
<evidence type="ECO:0000256" key="9">
    <source>
        <dbReference type="ARBA" id="ARBA00047493"/>
    </source>
</evidence>
<dbReference type="InterPro" id="IPR004101">
    <property type="entry name" value="Mur_ligase_C"/>
</dbReference>
<dbReference type="KEGG" id="cbar:PATL70BA_1548"/>
<dbReference type="Gene3D" id="3.90.190.20">
    <property type="entry name" value="Mur ligase, C-terminal domain"/>
    <property type="match status" value="1"/>
</dbReference>
<dbReference type="Proteomes" id="UP000279029">
    <property type="component" value="Chromosome"/>
</dbReference>
<dbReference type="GO" id="GO:0005737">
    <property type="term" value="C:cytoplasm"/>
    <property type="evidence" value="ECO:0007669"/>
    <property type="project" value="TreeGrafter"/>
</dbReference>
<evidence type="ECO:0000313" key="13">
    <source>
        <dbReference type="EMBL" id="VDN47433.1"/>
    </source>
</evidence>
<dbReference type="PIRSF" id="PIRSF001563">
    <property type="entry name" value="Folylpolyglu_synth"/>
    <property type="match status" value="1"/>
</dbReference>
<evidence type="ECO:0000256" key="1">
    <source>
        <dbReference type="ARBA" id="ARBA00008276"/>
    </source>
</evidence>
<reference evidence="13 14" key="1">
    <citation type="submission" date="2018-09" db="EMBL/GenBank/DDBJ databases">
        <authorList>
            <person name="Postec A."/>
        </authorList>
    </citation>
    <scope>NUCLEOTIDE SEQUENCE [LARGE SCALE GENOMIC DNA]</scope>
    <source>
        <strain evidence="13">70B-A</strain>
    </source>
</reference>
<sequence length="429" mass="47938">MTYQESLYALKIIETATYQPDHQNSLNLMAYLNSPQSALPIIHIAGTNGKGSTAKYIQNILTHAGYTVGTFLSPHILDYKELIEDYEGVISESDFAKGTDLVLDACKRMVNDGLNHPTVFECLVAIALVHFYHKKHDFVIIEVGMGGTYDATNVFEEPLMTIITPISYDHEQYLGTSLEAIASHKAGIIKANAPVIMAPNPIEVVMAVTRKVKDVDTYLYMLDESLIEISLLYNSIKKKVMNIKTPFYTYKGLSTTMIGRHQEINIATALLAIHELKKNWPVSDSAVKSGIGNTYWTCRNEWVSYNPLILIDGGHNIQGLTAVKDLLDTYCKDKTIITVIGMLKDKDYLAMLTLVESFSHKVIMTSPLSPRAITPEHLDSSIKTRAEWIESYVEAIEKGLSLMDDHSVLLITGSLYLAYPAKVWLEDHL</sequence>
<dbReference type="GO" id="GO:0008841">
    <property type="term" value="F:dihydrofolate synthase activity"/>
    <property type="evidence" value="ECO:0007669"/>
    <property type="project" value="TreeGrafter"/>
</dbReference>
<comment type="similarity">
    <text evidence="1 10">Belongs to the folylpolyglutamate synthase family.</text>
</comment>
<name>A0A3P7PB84_9FIRM</name>
<dbReference type="PROSITE" id="PS01011">
    <property type="entry name" value="FOLYLPOLYGLU_SYNT_1"/>
    <property type="match status" value="1"/>
</dbReference>
<keyword evidence="7" id="KW-0460">Magnesium</keyword>
<dbReference type="SUPFAM" id="SSF53623">
    <property type="entry name" value="MurD-like peptide ligases, catalytic domain"/>
    <property type="match status" value="1"/>
</dbReference>
<evidence type="ECO:0000256" key="10">
    <source>
        <dbReference type="PIRNR" id="PIRNR001563"/>
    </source>
</evidence>
<dbReference type="InterPro" id="IPR036615">
    <property type="entry name" value="Mur_ligase_C_dom_sf"/>
</dbReference>
<accession>A0A3P7PB84</accession>
<feature type="domain" description="Mur ligase C-terminal" evidence="11">
    <location>
        <begin position="299"/>
        <end position="414"/>
    </location>
</feature>
<dbReference type="InterPro" id="IPR036565">
    <property type="entry name" value="Mur-like_cat_sf"/>
</dbReference>
<evidence type="ECO:0000256" key="5">
    <source>
        <dbReference type="ARBA" id="ARBA00022741"/>
    </source>
</evidence>
<dbReference type="InterPro" id="IPR013221">
    <property type="entry name" value="Mur_ligase_cen"/>
</dbReference>
<dbReference type="EMBL" id="LR130778">
    <property type="protein sequence ID" value="VDN47433.1"/>
    <property type="molecule type" value="Genomic_DNA"/>
</dbReference>
<dbReference type="InterPro" id="IPR001645">
    <property type="entry name" value="Folylpolyglutamate_synth"/>
</dbReference>
<keyword evidence="4" id="KW-0479">Metal-binding</keyword>
<evidence type="ECO:0000256" key="3">
    <source>
        <dbReference type="ARBA" id="ARBA00022598"/>
    </source>
</evidence>